<dbReference type="UniPathway" id="UPA00053">
    <property type="reaction ID" value="UER00089"/>
</dbReference>
<feature type="binding site" evidence="9">
    <location>
        <position position="123"/>
    </location>
    <ligand>
        <name>phosphoenolpyruvate</name>
        <dbReference type="ChEBI" id="CHEBI:58702"/>
    </ligand>
</feature>
<comment type="pathway">
    <text evidence="2 9">Metabolic intermediate biosynthesis; chorismate biosynthesis; chorismate from D-erythrose 4-phosphate and phosphoenolpyruvate: step 6/7.</text>
</comment>
<evidence type="ECO:0000256" key="3">
    <source>
        <dbReference type="ARBA" id="ARBA00009948"/>
    </source>
</evidence>
<dbReference type="Pfam" id="PF00275">
    <property type="entry name" value="EPSP_synthase"/>
    <property type="match status" value="1"/>
</dbReference>
<dbReference type="GO" id="GO:0009423">
    <property type="term" value="P:chorismate biosynthetic process"/>
    <property type="evidence" value="ECO:0007669"/>
    <property type="project" value="UniProtKB-UniRule"/>
</dbReference>
<dbReference type="PANTHER" id="PTHR21090:SF5">
    <property type="entry name" value="PENTAFUNCTIONAL AROM POLYPEPTIDE"/>
    <property type="match status" value="1"/>
</dbReference>
<protein>
    <recommendedName>
        <fullName evidence="9">3-phosphoshikimate 1-carboxyvinyltransferase</fullName>
        <ecNumber evidence="9">2.5.1.19</ecNumber>
    </recommendedName>
    <alternativeName>
        <fullName evidence="9">5-enolpyruvylshikimate-3-phosphate synthase</fullName>
        <shortName evidence="9">EPSP synthase</shortName>
        <shortName evidence="9">EPSPS</shortName>
    </alternativeName>
</protein>
<dbReference type="STRING" id="407036.SAMN05216243_0234"/>
<feature type="binding site" evidence="9">
    <location>
        <position position="28"/>
    </location>
    <ligand>
        <name>3-phosphoshikimate</name>
        <dbReference type="ChEBI" id="CHEBI:145989"/>
    </ligand>
</feature>
<dbReference type="FunFam" id="3.65.10.10:FF:000005">
    <property type="entry name" value="3-phosphoshikimate 1-carboxyvinyltransferase"/>
    <property type="match status" value="1"/>
</dbReference>
<dbReference type="PANTHER" id="PTHR21090">
    <property type="entry name" value="AROM/DEHYDROQUINATE SYNTHASE"/>
    <property type="match status" value="1"/>
</dbReference>
<evidence type="ECO:0000259" key="10">
    <source>
        <dbReference type="Pfam" id="PF00275"/>
    </source>
</evidence>
<comment type="subcellular location">
    <subcellularLocation>
        <location evidence="9">Cytoplasm</location>
    </subcellularLocation>
</comment>
<comment type="function">
    <text evidence="1 9">Catalyzes the transfer of the enolpyruvyl moiety of phosphoenolpyruvate (PEP) to the 5-hydroxyl of shikimate-3-phosphate (S3P) to produce enolpyruvyl shikimate-3-phosphate and inorganic phosphate.</text>
</comment>
<dbReference type="GO" id="GO:0009073">
    <property type="term" value="P:aromatic amino acid family biosynthetic process"/>
    <property type="evidence" value="ECO:0007669"/>
    <property type="project" value="UniProtKB-KW"/>
</dbReference>
<feature type="binding site" evidence="9">
    <location>
        <position position="343"/>
    </location>
    <ligand>
        <name>3-phosphoshikimate</name>
        <dbReference type="ChEBI" id="CHEBI:145989"/>
    </ligand>
</feature>
<feature type="binding site" evidence="9">
    <location>
        <position position="24"/>
    </location>
    <ligand>
        <name>3-phosphoshikimate</name>
        <dbReference type="ChEBI" id="CHEBI:145989"/>
    </ligand>
</feature>
<comment type="subunit">
    <text evidence="9">Monomer.</text>
</comment>
<evidence type="ECO:0000313" key="12">
    <source>
        <dbReference type="Proteomes" id="UP000198694"/>
    </source>
</evidence>
<dbReference type="EC" id="2.5.1.19" evidence="9"/>
<gene>
    <name evidence="9" type="primary">aroA</name>
    <name evidence="11" type="ORF">SAMN05216243_0234</name>
</gene>
<keyword evidence="4 9" id="KW-0963">Cytoplasm</keyword>
<dbReference type="NCBIfam" id="TIGR01356">
    <property type="entry name" value="aroA"/>
    <property type="match status" value="1"/>
</dbReference>
<dbReference type="AlphaFoldDB" id="A0A1G8VN94"/>
<feature type="binding site" evidence="9">
    <location>
        <position position="23"/>
    </location>
    <ligand>
        <name>3-phosphoshikimate</name>
        <dbReference type="ChEBI" id="CHEBI:145989"/>
    </ligand>
</feature>
<dbReference type="GO" id="GO:0005737">
    <property type="term" value="C:cytoplasm"/>
    <property type="evidence" value="ECO:0007669"/>
    <property type="project" value="UniProtKB-SubCell"/>
</dbReference>
<reference evidence="11 12" key="1">
    <citation type="submission" date="2016-10" db="EMBL/GenBank/DDBJ databases">
        <authorList>
            <person name="de Groot N.N."/>
        </authorList>
    </citation>
    <scope>NUCLEOTIDE SEQUENCE [LARGE SCALE GENOMIC DNA]</scope>
    <source>
        <strain evidence="11 12">CGMCC 1.6502</strain>
    </source>
</reference>
<dbReference type="GO" id="GO:0008652">
    <property type="term" value="P:amino acid biosynthetic process"/>
    <property type="evidence" value="ECO:0007669"/>
    <property type="project" value="UniProtKB-KW"/>
</dbReference>
<evidence type="ECO:0000256" key="6">
    <source>
        <dbReference type="ARBA" id="ARBA00022679"/>
    </source>
</evidence>
<dbReference type="SUPFAM" id="SSF55205">
    <property type="entry name" value="EPT/RTPC-like"/>
    <property type="match status" value="1"/>
</dbReference>
<feature type="binding site" evidence="9">
    <location>
        <position position="170"/>
    </location>
    <ligand>
        <name>3-phosphoshikimate</name>
        <dbReference type="ChEBI" id="CHEBI:145989"/>
    </ligand>
</feature>
<keyword evidence="12" id="KW-1185">Reference proteome</keyword>
<dbReference type="EMBL" id="FNFL01000001">
    <property type="protein sequence ID" value="SDJ67538.1"/>
    <property type="molecule type" value="Genomic_DNA"/>
</dbReference>
<feature type="binding site" evidence="9">
    <location>
        <position position="95"/>
    </location>
    <ligand>
        <name>phosphoenolpyruvate</name>
        <dbReference type="ChEBI" id="CHEBI:58702"/>
    </ligand>
</feature>
<comment type="caution">
    <text evidence="9">Lacks conserved residue(s) required for the propagation of feature annotation.</text>
</comment>
<evidence type="ECO:0000256" key="8">
    <source>
        <dbReference type="ARBA" id="ARBA00044633"/>
    </source>
</evidence>
<dbReference type="InterPro" id="IPR001986">
    <property type="entry name" value="Enolpyruvate_Tfrase_dom"/>
</dbReference>
<dbReference type="RefSeq" id="WP_093210371.1">
    <property type="nucleotide sequence ID" value="NZ_FNFL01000001.1"/>
</dbReference>
<dbReference type="FunFam" id="3.65.10.10:FF:000006">
    <property type="entry name" value="3-phosphoshikimate 1-carboxyvinyltransferase"/>
    <property type="match status" value="1"/>
</dbReference>
<accession>A0A1G8VN94</accession>
<evidence type="ECO:0000256" key="4">
    <source>
        <dbReference type="ARBA" id="ARBA00022490"/>
    </source>
</evidence>
<organism evidence="11 12">
    <name type="scientific">Sediminibacillus albus</name>
    <dbReference type="NCBI Taxonomy" id="407036"/>
    <lineage>
        <taxon>Bacteria</taxon>
        <taxon>Bacillati</taxon>
        <taxon>Bacillota</taxon>
        <taxon>Bacilli</taxon>
        <taxon>Bacillales</taxon>
        <taxon>Bacillaceae</taxon>
        <taxon>Sediminibacillus</taxon>
    </lineage>
</organism>
<feature type="binding site" evidence="9">
    <location>
        <position position="168"/>
    </location>
    <ligand>
        <name>3-phosphoshikimate</name>
        <dbReference type="ChEBI" id="CHEBI:145989"/>
    </ligand>
</feature>
<keyword evidence="5 9" id="KW-0028">Amino-acid biosynthesis</keyword>
<dbReference type="PROSITE" id="PS00885">
    <property type="entry name" value="EPSP_SYNTHASE_2"/>
    <property type="match status" value="1"/>
</dbReference>
<dbReference type="InterPro" id="IPR006264">
    <property type="entry name" value="EPSP_synthase"/>
</dbReference>
<comment type="similarity">
    <text evidence="3 9">Belongs to the EPSP synthase family.</text>
</comment>
<evidence type="ECO:0000256" key="5">
    <source>
        <dbReference type="ARBA" id="ARBA00022605"/>
    </source>
</evidence>
<feature type="binding site" evidence="9">
    <location>
        <position position="23"/>
    </location>
    <ligand>
        <name>phosphoenolpyruvate</name>
        <dbReference type="ChEBI" id="CHEBI:58702"/>
    </ligand>
</feature>
<evidence type="ECO:0000256" key="9">
    <source>
        <dbReference type="HAMAP-Rule" id="MF_00210"/>
    </source>
</evidence>
<feature type="binding site" evidence="9">
    <location>
        <position position="316"/>
    </location>
    <ligand>
        <name>3-phosphoshikimate</name>
        <dbReference type="ChEBI" id="CHEBI:145989"/>
    </ligand>
</feature>
<evidence type="ECO:0000313" key="11">
    <source>
        <dbReference type="EMBL" id="SDJ67538.1"/>
    </source>
</evidence>
<keyword evidence="6 9" id="KW-0808">Transferase</keyword>
<dbReference type="PIRSF" id="PIRSF000505">
    <property type="entry name" value="EPSPS"/>
    <property type="match status" value="1"/>
</dbReference>
<feature type="binding site" evidence="9">
    <location>
        <position position="389"/>
    </location>
    <ligand>
        <name>phosphoenolpyruvate</name>
        <dbReference type="ChEBI" id="CHEBI:58702"/>
    </ligand>
</feature>
<feature type="binding site" evidence="9">
    <location>
        <position position="347"/>
    </location>
    <ligand>
        <name>phosphoenolpyruvate</name>
        <dbReference type="ChEBI" id="CHEBI:58702"/>
    </ligand>
</feature>
<dbReference type="GO" id="GO:0003866">
    <property type="term" value="F:3-phosphoshikimate 1-carboxyvinyltransferase activity"/>
    <property type="evidence" value="ECO:0007669"/>
    <property type="project" value="UniProtKB-UniRule"/>
</dbReference>
<dbReference type="PROSITE" id="PS00104">
    <property type="entry name" value="EPSP_SYNTHASE_1"/>
    <property type="match status" value="1"/>
</dbReference>
<dbReference type="InterPro" id="IPR036968">
    <property type="entry name" value="Enolpyruvate_Tfrase_sf"/>
</dbReference>
<proteinExistence type="inferred from homology"/>
<dbReference type="CDD" id="cd01556">
    <property type="entry name" value="EPSP_synthase"/>
    <property type="match status" value="1"/>
</dbReference>
<sequence length="432" mass="45813">MSKKVLEPLKSSLSGELTVPGDKSISHRAVIFGSLAEGTTEITHFLDGEDCMRTIDAFRAMGVEIEKDNQKIVVHGQGISSLAEPEQPINLGNSGTTARLLLGVLSGLPHHFVVYGDESLSRRPMDRVSIPLRKMGAEIDGRENGRLLPLAVRGGSLQNIAYETPVKSAQVKSAVLLAGLLAEGTTTVTEKTTTRDHTETMLRGFGGEITKQGDVISITGRQSLKAAKVEVPGDISSAAFFLAAGTLVPGSKLILKKVGLNPTRTGMLDVLTDMGARLDIINQRTVGGEAIGDILVEYSSLKGTTIEGEIIPRLIDELPIVALLASRAEGETIIRDAEELRYKETDRIAAVVDTLASLGADISATEDGMVINGGSSLRGAVVDSYGDHRIGMMIAIASLIASGQVVLTNHSCIGISYPDFFADLQKISTNLS</sequence>
<dbReference type="Proteomes" id="UP000198694">
    <property type="component" value="Unassembled WGS sequence"/>
</dbReference>
<name>A0A1G8VN94_9BACI</name>
<feature type="domain" description="Enolpyruvate transferase" evidence="10">
    <location>
        <begin position="11"/>
        <end position="424"/>
    </location>
</feature>
<dbReference type="OrthoDB" id="9809920at2"/>
<dbReference type="InterPro" id="IPR013792">
    <property type="entry name" value="RNA3'P_cycl/enolpyr_Trfase_a/b"/>
</dbReference>
<dbReference type="Gene3D" id="3.65.10.10">
    <property type="entry name" value="Enolpyruvate transferase domain"/>
    <property type="match status" value="2"/>
</dbReference>
<evidence type="ECO:0000256" key="7">
    <source>
        <dbReference type="ARBA" id="ARBA00023141"/>
    </source>
</evidence>
<feature type="binding site" evidence="9">
    <location>
        <position position="170"/>
    </location>
    <ligand>
        <name>phosphoenolpyruvate</name>
        <dbReference type="ChEBI" id="CHEBI:58702"/>
    </ligand>
</feature>
<comment type="catalytic activity">
    <reaction evidence="8">
        <text>3-phosphoshikimate + phosphoenolpyruvate = 5-O-(1-carboxyvinyl)-3-phosphoshikimate + phosphate</text>
        <dbReference type="Rhea" id="RHEA:21256"/>
        <dbReference type="ChEBI" id="CHEBI:43474"/>
        <dbReference type="ChEBI" id="CHEBI:57701"/>
        <dbReference type="ChEBI" id="CHEBI:58702"/>
        <dbReference type="ChEBI" id="CHEBI:145989"/>
        <dbReference type="EC" id="2.5.1.19"/>
    </reaction>
    <physiologicalReaction direction="left-to-right" evidence="8">
        <dbReference type="Rhea" id="RHEA:21257"/>
    </physiologicalReaction>
</comment>
<keyword evidence="7 9" id="KW-0057">Aromatic amino acid biosynthesis</keyword>
<dbReference type="HAMAP" id="MF_00210">
    <property type="entry name" value="EPSP_synth"/>
    <property type="match status" value="1"/>
</dbReference>
<evidence type="ECO:0000256" key="1">
    <source>
        <dbReference type="ARBA" id="ARBA00002174"/>
    </source>
</evidence>
<evidence type="ECO:0000256" key="2">
    <source>
        <dbReference type="ARBA" id="ARBA00004811"/>
    </source>
</evidence>
<feature type="active site" description="Proton acceptor" evidence="9">
    <location>
        <position position="316"/>
    </location>
</feature>
<dbReference type="InterPro" id="IPR023193">
    <property type="entry name" value="EPSP_synthase_CS"/>
</dbReference>